<accession>A0A0E9TU05</accession>
<organism evidence="1">
    <name type="scientific">Anguilla anguilla</name>
    <name type="common">European freshwater eel</name>
    <name type="synonym">Muraena anguilla</name>
    <dbReference type="NCBI Taxonomy" id="7936"/>
    <lineage>
        <taxon>Eukaryota</taxon>
        <taxon>Metazoa</taxon>
        <taxon>Chordata</taxon>
        <taxon>Craniata</taxon>
        <taxon>Vertebrata</taxon>
        <taxon>Euteleostomi</taxon>
        <taxon>Actinopterygii</taxon>
        <taxon>Neopterygii</taxon>
        <taxon>Teleostei</taxon>
        <taxon>Anguilliformes</taxon>
        <taxon>Anguillidae</taxon>
        <taxon>Anguilla</taxon>
    </lineage>
</organism>
<reference evidence="1" key="2">
    <citation type="journal article" date="2015" name="Fish Shellfish Immunol.">
        <title>Early steps in the European eel (Anguilla anguilla)-Vibrio vulnificus interaction in the gills: Role of the RtxA13 toxin.</title>
        <authorList>
            <person name="Callol A."/>
            <person name="Pajuelo D."/>
            <person name="Ebbesson L."/>
            <person name="Teles M."/>
            <person name="MacKenzie S."/>
            <person name="Amaro C."/>
        </authorList>
    </citation>
    <scope>NUCLEOTIDE SEQUENCE</scope>
</reference>
<protein>
    <submittedName>
        <fullName evidence="1">Uncharacterized protein</fullName>
    </submittedName>
</protein>
<proteinExistence type="predicted"/>
<sequence>MKMLNFLTPKLKYSSNQFLHLRQLAFHSPCKVPLFDQNILHITTCSS</sequence>
<reference evidence="1" key="1">
    <citation type="submission" date="2014-11" db="EMBL/GenBank/DDBJ databases">
        <authorList>
            <person name="Amaro Gonzalez C."/>
        </authorList>
    </citation>
    <scope>NUCLEOTIDE SEQUENCE</scope>
</reference>
<dbReference type="EMBL" id="GBXM01051645">
    <property type="protein sequence ID" value="JAH56932.1"/>
    <property type="molecule type" value="Transcribed_RNA"/>
</dbReference>
<name>A0A0E9TU05_ANGAN</name>
<dbReference type="AlphaFoldDB" id="A0A0E9TU05"/>
<evidence type="ECO:0000313" key="1">
    <source>
        <dbReference type="EMBL" id="JAH56932.1"/>
    </source>
</evidence>